<keyword evidence="9" id="KW-0479">Metal-binding</keyword>
<evidence type="ECO:0000256" key="3">
    <source>
        <dbReference type="ARBA" id="ARBA00005988"/>
    </source>
</evidence>
<evidence type="ECO:0000256" key="7">
    <source>
        <dbReference type="ARBA" id="ARBA00022670"/>
    </source>
</evidence>
<feature type="signal peptide" evidence="20">
    <location>
        <begin position="1"/>
        <end position="25"/>
    </location>
</feature>
<organism evidence="22 23">
    <name type="scientific">Geotrypetes seraphini</name>
    <name type="common">Gaboon caecilian</name>
    <name type="synonym">Caecilia seraphini</name>
    <dbReference type="NCBI Taxonomy" id="260995"/>
    <lineage>
        <taxon>Eukaryota</taxon>
        <taxon>Metazoa</taxon>
        <taxon>Chordata</taxon>
        <taxon>Craniata</taxon>
        <taxon>Vertebrata</taxon>
        <taxon>Euteleostomi</taxon>
        <taxon>Amphibia</taxon>
        <taxon>Gymnophiona</taxon>
        <taxon>Geotrypetes</taxon>
    </lineage>
</organism>
<dbReference type="GO" id="GO:0008270">
    <property type="term" value="F:zinc ion binding"/>
    <property type="evidence" value="ECO:0007669"/>
    <property type="project" value="InterPro"/>
</dbReference>
<dbReference type="Pfam" id="PF02244">
    <property type="entry name" value="Propep_M14"/>
    <property type="match status" value="1"/>
</dbReference>
<evidence type="ECO:0000256" key="6">
    <source>
        <dbReference type="ARBA" id="ARBA00022645"/>
    </source>
</evidence>
<evidence type="ECO:0000256" key="18">
    <source>
        <dbReference type="ARBA" id="ARBA00070003"/>
    </source>
</evidence>
<keyword evidence="13" id="KW-0482">Metalloprotease</keyword>
<evidence type="ECO:0000256" key="2">
    <source>
        <dbReference type="ARBA" id="ARBA00004498"/>
    </source>
</evidence>
<dbReference type="PANTHER" id="PTHR11705:SF18">
    <property type="entry name" value="CARBOXYPEPTIDASE A6"/>
    <property type="match status" value="1"/>
</dbReference>
<keyword evidence="22" id="KW-1185">Reference proteome</keyword>
<comment type="subcellular location">
    <subcellularLocation>
        <location evidence="2">Secreted</location>
        <location evidence="2">Extracellular space</location>
        <location evidence="2">Extracellular matrix</location>
    </subcellularLocation>
</comment>
<dbReference type="PROSITE" id="PS52035">
    <property type="entry name" value="PEPTIDASE_M14"/>
    <property type="match status" value="1"/>
</dbReference>
<dbReference type="PANTHER" id="PTHR11705">
    <property type="entry name" value="PROTEASE FAMILY M14 CARBOXYPEPTIDASE A,B"/>
    <property type="match status" value="1"/>
</dbReference>
<dbReference type="GeneID" id="117355316"/>
<dbReference type="OrthoDB" id="3626597at2759"/>
<evidence type="ECO:0000256" key="10">
    <source>
        <dbReference type="ARBA" id="ARBA00022729"/>
    </source>
</evidence>
<keyword evidence="11" id="KW-0378">Hydrolase</keyword>
<dbReference type="PRINTS" id="PR00765">
    <property type="entry name" value="CRBOXYPTASEA"/>
</dbReference>
<dbReference type="RefSeq" id="XP_033789561.1">
    <property type="nucleotide sequence ID" value="XM_033933670.1"/>
</dbReference>
<keyword evidence="4" id="KW-0964">Secreted</keyword>
<evidence type="ECO:0000256" key="5">
    <source>
        <dbReference type="ARBA" id="ARBA00022530"/>
    </source>
</evidence>
<dbReference type="AlphaFoldDB" id="A0A6P8QSK9"/>
<proteinExistence type="inferred from homology"/>
<dbReference type="GO" id="GO:0005615">
    <property type="term" value="C:extracellular space"/>
    <property type="evidence" value="ECO:0007669"/>
    <property type="project" value="TreeGrafter"/>
</dbReference>
<feature type="chain" id="PRO_5028193563" description="Carboxypeptidase A6" evidence="20">
    <location>
        <begin position="26"/>
        <end position="433"/>
    </location>
</feature>
<accession>A0A6P8QSK9</accession>
<comment type="cofactor">
    <cofactor evidence="1">
        <name>Zn(2+)</name>
        <dbReference type="ChEBI" id="CHEBI:29105"/>
    </cofactor>
</comment>
<dbReference type="Gene3D" id="3.40.630.10">
    <property type="entry name" value="Zn peptidases"/>
    <property type="match status" value="1"/>
</dbReference>
<comment type="function">
    <text evidence="17">May be involved in the proteolytic inactivation of enkephalins and neurotensin in some brain areas. May convert inactive angiotensin I into the biologically active angiotensin II. Releases a C-terminal amino acid, with preference for large hydrophobic C-terminal amino acids and shows only very weak activity toward small amino acids and histidine.</text>
</comment>
<keyword evidence="10 20" id="KW-0732">Signal</keyword>
<dbReference type="Gene3D" id="3.30.70.340">
    <property type="entry name" value="Metallocarboxypeptidase-like"/>
    <property type="match status" value="1"/>
</dbReference>
<keyword evidence="7" id="KW-0645">Protease</keyword>
<evidence type="ECO:0000256" key="9">
    <source>
        <dbReference type="ARBA" id="ARBA00022723"/>
    </source>
</evidence>
<dbReference type="Proteomes" id="UP000515159">
    <property type="component" value="Chromosome 2"/>
</dbReference>
<dbReference type="InterPro" id="IPR036990">
    <property type="entry name" value="M14A-like_propep"/>
</dbReference>
<dbReference type="InterPro" id="IPR000834">
    <property type="entry name" value="Peptidase_M14"/>
</dbReference>
<dbReference type="SUPFAM" id="SSF53187">
    <property type="entry name" value="Zn-dependent exopeptidases"/>
    <property type="match status" value="1"/>
</dbReference>
<evidence type="ECO:0000256" key="16">
    <source>
        <dbReference type="ARBA" id="ARBA00023180"/>
    </source>
</evidence>
<evidence type="ECO:0000256" key="11">
    <source>
        <dbReference type="ARBA" id="ARBA00022801"/>
    </source>
</evidence>
<comment type="similarity">
    <text evidence="3 19">Belongs to the peptidase M14 family.</text>
</comment>
<evidence type="ECO:0000256" key="13">
    <source>
        <dbReference type="ARBA" id="ARBA00023049"/>
    </source>
</evidence>
<evidence type="ECO:0000256" key="4">
    <source>
        <dbReference type="ARBA" id="ARBA00022525"/>
    </source>
</evidence>
<evidence type="ECO:0000313" key="23">
    <source>
        <dbReference type="RefSeq" id="XP_033789561.1"/>
    </source>
</evidence>
<dbReference type="FunFam" id="3.40.630.10:FF:000001">
    <property type="entry name" value="Carboxypeptidase B"/>
    <property type="match status" value="1"/>
</dbReference>
<evidence type="ECO:0000256" key="1">
    <source>
        <dbReference type="ARBA" id="ARBA00001947"/>
    </source>
</evidence>
<dbReference type="InParanoid" id="A0A6P8QSK9"/>
<dbReference type="GO" id="GO:0006508">
    <property type="term" value="P:proteolysis"/>
    <property type="evidence" value="ECO:0007669"/>
    <property type="project" value="UniProtKB-KW"/>
</dbReference>
<keyword evidence="6 23" id="KW-0121">Carboxypeptidase</keyword>
<keyword evidence="5" id="KW-0272">Extracellular matrix</keyword>
<dbReference type="SMART" id="SM00631">
    <property type="entry name" value="Zn_pept"/>
    <property type="match status" value="1"/>
</dbReference>
<name>A0A6P8QSK9_GEOSA</name>
<dbReference type="InterPro" id="IPR003146">
    <property type="entry name" value="M14A_act_pep"/>
</dbReference>
<evidence type="ECO:0000256" key="8">
    <source>
        <dbReference type="ARBA" id="ARBA00022685"/>
    </source>
</evidence>
<dbReference type="InterPro" id="IPR057247">
    <property type="entry name" value="CARBOXYPEPT_ZN_2"/>
</dbReference>
<evidence type="ECO:0000256" key="19">
    <source>
        <dbReference type="PROSITE-ProRule" id="PRU01379"/>
    </source>
</evidence>
<dbReference type="FunFam" id="3.30.70.340:FF:000004">
    <property type="entry name" value="Carboxypeptidase A6"/>
    <property type="match status" value="1"/>
</dbReference>
<dbReference type="Pfam" id="PF00246">
    <property type="entry name" value="Peptidase_M14"/>
    <property type="match status" value="1"/>
</dbReference>
<evidence type="ECO:0000256" key="12">
    <source>
        <dbReference type="ARBA" id="ARBA00022833"/>
    </source>
</evidence>
<sequence>MTRSKWTAALSLCLAFLSIWLPVQSHLYNNLYAGDKLIRLSPKNDYEVIALKHMCQQFKVDLWQPSSVSYITEGTIVDVHITRNSSQALLAYLQHTSLQYKVLISNLQNLIEKQIGVQSLRNRRAVLGYNYEAYHSLEEIQSWMYYMNKTHSDLISMFSIGKSYEGRPLYVLKLGKRIRPYKRAVWIDCGIHAREWIGPAFCQWFVKEAVDTYHSDPGMRRILNRLYFYVMPVFNVDGYHFSWTKDRFWRKTRSKNSRFHCYGADANRNWKVNWCDEGASLHPCDDTYCGLYPESEPEVKAAANFLRKRKKQIKAYLSFHAYAQLLLYPYSYKYAAIPNFECVESAAYNAIVALQSAYGVRYNYGPASSILYVSSGSSMDWAYKNGIPYAYAFELRDTGHFGFLLPESLIKPTCVETMLAVKNITMHILKKCH</sequence>
<dbReference type="CTD" id="57094"/>
<keyword evidence="14" id="KW-0865">Zymogen</keyword>
<dbReference type="SUPFAM" id="SSF54897">
    <property type="entry name" value="Protease propeptides/inhibitors"/>
    <property type="match status" value="1"/>
</dbReference>
<feature type="domain" description="Peptidase M14" evidence="21">
    <location>
        <begin position="133"/>
        <end position="428"/>
    </location>
</feature>
<evidence type="ECO:0000259" key="21">
    <source>
        <dbReference type="PROSITE" id="PS52035"/>
    </source>
</evidence>
<keyword evidence="8" id="KW-0165">Cleavage on pair of basic residues</keyword>
<reference evidence="23" key="1">
    <citation type="submission" date="2025-08" db="UniProtKB">
        <authorList>
            <consortium name="RefSeq"/>
        </authorList>
    </citation>
    <scope>IDENTIFICATION</scope>
</reference>
<evidence type="ECO:0000256" key="15">
    <source>
        <dbReference type="ARBA" id="ARBA00023157"/>
    </source>
</evidence>
<keyword evidence="15" id="KW-1015">Disulfide bond</keyword>
<evidence type="ECO:0000313" key="22">
    <source>
        <dbReference type="Proteomes" id="UP000515159"/>
    </source>
</evidence>
<evidence type="ECO:0000256" key="17">
    <source>
        <dbReference type="ARBA" id="ARBA00057362"/>
    </source>
</evidence>
<dbReference type="KEGG" id="gsh:117355316"/>
<dbReference type="FunCoup" id="A0A6P8QSK9">
    <property type="interactions" value="38"/>
</dbReference>
<dbReference type="PROSITE" id="PS00133">
    <property type="entry name" value="CARBOXYPEPT_ZN_2"/>
    <property type="match status" value="1"/>
</dbReference>
<dbReference type="GO" id="GO:0004181">
    <property type="term" value="F:metallocarboxypeptidase activity"/>
    <property type="evidence" value="ECO:0007669"/>
    <property type="project" value="InterPro"/>
</dbReference>
<feature type="active site" description="Proton donor/acceptor" evidence="19">
    <location>
        <position position="394"/>
    </location>
</feature>
<keyword evidence="12" id="KW-0862">Zinc</keyword>
<gene>
    <name evidence="23" type="primary">CPA6</name>
</gene>
<evidence type="ECO:0000256" key="14">
    <source>
        <dbReference type="ARBA" id="ARBA00023145"/>
    </source>
</evidence>
<evidence type="ECO:0000256" key="20">
    <source>
        <dbReference type="SAM" id="SignalP"/>
    </source>
</evidence>
<protein>
    <recommendedName>
        <fullName evidence="18">Carboxypeptidase A6</fullName>
    </recommendedName>
</protein>
<keyword evidence="16" id="KW-0325">Glycoprotein</keyword>